<evidence type="ECO:0000313" key="2">
    <source>
        <dbReference type="Proteomes" id="UP000193218"/>
    </source>
</evidence>
<dbReference type="Proteomes" id="UP000193218">
    <property type="component" value="Unassembled WGS sequence"/>
</dbReference>
<dbReference type="GeneID" id="33557777"/>
<comment type="caution">
    <text evidence="1">The sequence shown here is derived from an EMBL/GenBank/DDBJ whole genome shotgun (WGS) entry which is preliminary data.</text>
</comment>
<name>A0A1Y1UGX3_9TREE</name>
<dbReference type="AlphaFoldDB" id="A0A1Y1UGX3"/>
<keyword evidence="2" id="KW-1185">Reference proteome</keyword>
<gene>
    <name evidence="1" type="ORF">BD324DRAFT_627141</name>
</gene>
<dbReference type="OrthoDB" id="2589846at2759"/>
<protein>
    <submittedName>
        <fullName evidence="1">Uncharacterized protein</fullName>
    </submittedName>
</protein>
<dbReference type="InParanoid" id="A0A1Y1UGX3"/>
<dbReference type="RefSeq" id="XP_021870846.1">
    <property type="nucleotide sequence ID" value="XM_022015968.1"/>
</dbReference>
<sequence length="135" mass="14907">MFDNIAAMFGGGLGVGAAGMVSLSVQGELQQLKSAPVLNPHFGMVIKYLDCLNRLMDGLVLTMGPSGVTPWLVEVQTLIRLLQKRVFQRMPLTMPERSALLNFASYWRRMVQPPYAMGRPEAQLVLITLTELASK</sequence>
<reference evidence="1 2" key="1">
    <citation type="submission" date="2017-03" db="EMBL/GenBank/DDBJ databases">
        <title>Widespread Adenine N6-methylation of Active Genes in Fungi.</title>
        <authorList>
            <consortium name="DOE Joint Genome Institute"/>
            <person name="Mondo S.J."/>
            <person name="Dannebaum R.O."/>
            <person name="Kuo R.C."/>
            <person name="Louie K.B."/>
            <person name="Bewick A.J."/>
            <person name="Labutti K."/>
            <person name="Haridas S."/>
            <person name="Kuo A."/>
            <person name="Salamov A."/>
            <person name="Ahrendt S.R."/>
            <person name="Lau R."/>
            <person name="Bowen B.P."/>
            <person name="Lipzen A."/>
            <person name="Sullivan W."/>
            <person name="Andreopoulos W.B."/>
            <person name="Clum A."/>
            <person name="Lindquist E."/>
            <person name="Daum C."/>
            <person name="Northen T.R."/>
            <person name="Ramamoorthy G."/>
            <person name="Schmitz R.J."/>
            <person name="Gryganskyi A."/>
            <person name="Culley D."/>
            <person name="Magnuson J."/>
            <person name="James T.Y."/>
            <person name="O'Malley M.A."/>
            <person name="Stajich J.E."/>
            <person name="Spatafora J.W."/>
            <person name="Visel A."/>
            <person name="Grigoriev I.V."/>
        </authorList>
    </citation>
    <scope>NUCLEOTIDE SEQUENCE [LARGE SCALE GENOMIC DNA]</scope>
    <source>
        <strain evidence="1 2">NRRL Y-17943</strain>
    </source>
</reference>
<evidence type="ECO:0000313" key="1">
    <source>
        <dbReference type="EMBL" id="ORX36777.1"/>
    </source>
</evidence>
<dbReference type="EMBL" id="NBSH01000007">
    <property type="protein sequence ID" value="ORX36777.1"/>
    <property type="molecule type" value="Genomic_DNA"/>
</dbReference>
<proteinExistence type="predicted"/>
<accession>A0A1Y1UGX3</accession>
<organism evidence="1 2">
    <name type="scientific">Kockovaella imperatae</name>
    <dbReference type="NCBI Taxonomy" id="4999"/>
    <lineage>
        <taxon>Eukaryota</taxon>
        <taxon>Fungi</taxon>
        <taxon>Dikarya</taxon>
        <taxon>Basidiomycota</taxon>
        <taxon>Agaricomycotina</taxon>
        <taxon>Tremellomycetes</taxon>
        <taxon>Tremellales</taxon>
        <taxon>Cuniculitremaceae</taxon>
        <taxon>Kockovaella</taxon>
    </lineage>
</organism>